<keyword evidence="1" id="KW-0479">Metal-binding</keyword>
<dbReference type="Proteomes" id="UP000019678">
    <property type="component" value="Unassembled WGS sequence"/>
</dbReference>
<comment type="caution">
    <text evidence="3">The sequence shown here is derived from an EMBL/GenBank/DDBJ whole genome shotgun (WGS) entry which is preliminary data.</text>
</comment>
<evidence type="ECO:0000256" key="1">
    <source>
        <dbReference type="PROSITE-ProRule" id="PRU00325"/>
    </source>
</evidence>
<reference evidence="3 4" key="1">
    <citation type="submission" date="2013-05" db="EMBL/GenBank/DDBJ databases">
        <title>Genome assembly of Chondromyces apiculatus DSM 436.</title>
        <authorList>
            <person name="Sharma G."/>
            <person name="Khatri I."/>
            <person name="Kaur C."/>
            <person name="Mayilraj S."/>
            <person name="Subramanian S."/>
        </authorList>
    </citation>
    <scope>NUCLEOTIDE SEQUENCE [LARGE SCALE GENOMIC DNA]</scope>
    <source>
        <strain evidence="3 4">DSM 436</strain>
    </source>
</reference>
<dbReference type="InterPro" id="IPR007527">
    <property type="entry name" value="Znf_SWIM"/>
</dbReference>
<evidence type="ECO:0000259" key="2">
    <source>
        <dbReference type="PROSITE" id="PS50966"/>
    </source>
</evidence>
<dbReference type="GO" id="GO:0008270">
    <property type="term" value="F:zinc ion binding"/>
    <property type="evidence" value="ECO:0007669"/>
    <property type="project" value="UniProtKB-KW"/>
</dbReference>
<dbReference type="AlphaFoldDB" id="A0A017TCR9"/>
<dbReference type="STRING" id="1192034.CAP_1961"/>
<feature type="domain" description="SWIM-type" evidence="2">
    <location>
        <begin position="568"/>
        <end position="609"/>
    </location>
</feature>
<accession>A0A017TCR9</accession>
<keyword evidence="4" id="KW-1185">Reference proteome</keyword>
<dbReference type="Pfam" id="PF04434">
    <property type="entry name" value="SWIM"/>
    <property type="match status" value="1"/>
</dbReference>
<sequence length="742" mass="81491">MNVDLRYLGHSGLRETTRGAALSFSPNLARPPVFFDGALAHPLRFREAMSALHDVVVGDLRKPRKDRSAWQAWKQQEEAREAQLRVDLLDRATRAELSRIAGEPVPPDFEARFRELHGVYWRARTSWASTLAAHDPALFRHLIPCDPVVTVAPDVVFFECFSKDESSYGCLSVDRSAFEGAQEAGLGTTNVDYSLALYEHFQTLRSYRETRLLVDPTGFEVNVAGRADYREEKIDLPPSWLRGFGQIQAAMSLPSRRVDVPVEAVYSILAHLARHREKTGPRSLRFQLVPGQPPVIFIDPWGIPVVCRGSVCEDDGALSPSLPTGTQGPYRAHYAGAPAPTRIFPPPFSLSSPSLLSSLFSSPPSAPTPPGVATIGSVGGAAPSLKIWGRRRLGVLARVLPLAERVEVRLLGDGMPSLWIVHMGEMRFTLALSGWTASDWTGGTNLDVLGGMLLDDVRLTDRVVRHLEHVRRASFGELAAALDASSMALQASLHRLAKQGQVIYDHAAECYRYRQVMPVVLSEAILGPEPPEIAQGKELARASVELLRDEPLPAARRLLVARVRGTRCEAVLDLDGTLKKGRCTCSYFHRNRLKAGPCRHLLAVRLRATGAPLPPVQPQRPARTAQEPALTKVAFYPPALEAMTKAAKGSGKTLAALLEQTWDDAFERLQSAPTWEEARRRAGGPAPALPHQLVRGVVARPLRLHPDVVTEIQRVAEQLEASPAAVISAAWLIALRNGDRKR</sequence>
<proteinExistence type="predicted"/>
<evidence type="ECO:0000313" key="4">
    <source>
        <dbReference type="Proteomes" id="UP000019678"/>
    </source>
</evidence>
<dbReference type="RefSeq" id="WP_044240037.1">
    <property type="nucleotide sequence ID" value="NZ_ASRX01000016.1"/>
</dbReference>
<organism evidence="3 4">
    <name type="scientific">Chondromyces apiculatus DSM 436</name>
    <dbReference type="NCBI Taxonomy" id="1192034"/>
    <lineage>
        <taxon>Bacteria</taxon>
        <taxon>Pseudomonadati</taxon>
        <taxon>Myxococcota</taxon>
        <taxon>Polyangia</taxon>
        <taxon>Polyangiales</taxon>
        <taxon>Polyangiaceae</taxon>
        <taxon>Chondromyces</taxon>
    </lineage>
</organism>
<name>A0A017TCR9_9BACT</name>
<keyword evidence="1" id="KW-0862">Zinc</keyword>
<protein>
    <recommendedName>
        <fullName evidence="2">SWIM-type domain-containing protein</fullName>
    </recommendedName>
</protein>
<dbReference type="eggNOG" id="COG2345">
    <property type="taxonomic scope" value="Bacteria"/>
</dbReference>
<keyword evidence="1" id="KW-0863">Zinc-finger</keyword>
<dbReference type="EMBL" id="ASRX01000016">
    <property type="protein sequence ID" value="EYF06431.1"/>
    <property type="molecule type" value="Genomic_DNA"/>
</dbReference>
<evidence type="ECO:0000313" key="3">
    <source>
        <dbReference type="EMBL" id="EYF06431.1"/>
    </source>
</evidence>
<dbReference type="PROSITE" id="PS50966">
    <property type="entry name" value="ZF_SWIM"/>
    <property type="match status" value="1"/>
</dbReference>
<gene>
    <name evidence="3" type="ORF">CAP_1961</name>
</gene>